<keyword evidence="3" id="KW-1185">Reference proteome</keyword>
<evidence type="ECO:0000313" key="3">
    <source>
        <dbReference type="Proteomes" id="UP001055868"/>
    </source>
</evidence>
<dbReference type="InterPro" id="IPR011004">
    <property type="entry name" value="Trimer_LpxA-like_sf"/>
</dbReference>
<dbReference type="RefSeq" id="WP_249479933.1">
    <property type="nucleotide sequence ID" value="NZ_CP097218.1"/>
</dbReference>
<dbReference type="Pfam" id="PF14602">
    <property type="entry name" value="Hexapep_2"/>
    <property type="match status" value="2"/>
</dbReference>
<evidence type="ECO:0000256" key="1">
    <source>
        <dbReference type="SAM" id="MobiDB-lite"/>
    </source>
</evidence>
<organism evidence="2 3">
    <name type="scientific">Brachybacterium kimchii</name>
    <dbReference type="NCBI Taxonomy" id="2942909"/>
    <lineage>
        <taxon>Bacteria</taxon>
        <taxon>Bacillati</taxon>
        <taxon>Actinomycetota</taxon>
        <taxon>Actinomycetes</taxon>
        <taxon>Micrococcales</taxon>
        <taxon>Dermabacteraceae</taxon>
        <taxon>Brachybacterium</taxon>
    </lineage>
</organism>
<dbReference type="InterPro" id="IPR050179">
    <property type="entry name" value="Trans_hexapeptide_repeat"/>
</dbReference>
<feature type="region of interest" description="Disordered" evidence="1">
    <location>
        <begin position="1"/>
        <end position="43"/>
    </location>
</feature>
<proteinExistence type="predicted"/>
<dbReference type="Gene3D" id="2.160.10.10">
    <property type="entry name" value="Hexapeptide repeat proteins"/>
    <property type="match status" value="2"/>
</dbReference>
<gene>
    <name evidence="2" type="ORF">M4486_04325</name>
</gene>
<evidence type="ECO:0008006" key="4">
    <source>
        <dbReference type="Google" id="ProtNLM"/>
    </source>
</evidence>
<name>A0ABY4NAZ5_9MICO</name>
<accession>A0ABY4NAZ5</accession>
<dbReference type="PANTHER" id="PTHR43300">
    <property type="entry name" value="ACETYLTRANSFERASE"/>
    <property type="match status" value="1"/>
</dbReference>
<reference evidence="2" key="1">
    <citation type="submission" date="2022-05" db="EMBL/GenBank/DDBJ databases">
        <title>Genomic analysis of Brachybacterium sp. CBA3104.</title>
        <authorList>
            <person name="Roh S.W."/>
            <person name="Kim Y.B."/>
            <person name="Kim Y."/>
        </authorList>
    </citation>
    <scope>NUCLEOTIDE SEQUENCE</scope>
    <source>
        <strain evidence="2">CBA3104</strain>
    </source>
</reference>
<sequence>MTIKRKKDTGEQGNGGQFGSVARSDAEVAVTGASGREHPFPNKDYLSADELFRGLADRGITVEASSRRNSTPRVDRGADIGSGTTIAPNTCIESGASIGQNSRVFDDGVVAVNARVGNGATVGKRAVIGSGAQIGDRSDVEWRGFVHQNAAIGQDSMVGANSSVGERSRIGDRSCVVDGAQVGKDVQAGDGVVIGAGARIDDGVKIGDDALVWGHITSDVAPGEVRRDDQTFDGRTASREELAFGSQGGWLRGKFGTAD</sequence>
<dbReference type="InterPro" id="IPR001451">
    <property type="entry name" value="Hexapep"/>
</dbReference>
<dbReference type="EMBL" id="CP097218">
    <property type="protein sequence ID" value="UQN30544.1"/>
    <property type="molecule type" value="Genomic_DNA"/>
</dbReference>
<feature type="region of interest" description="Disordered" evidence="1">
    <location>
        <begin position="64"/>
        <end position="83"/>
    </location>
</feature>
<dbReference type="PANTHER" id="PTHR43300:SF7">
    <property type="entry name" value="UDP-N-ACETYLBACILLOSAMINE N-ACETYLTRANSFERASE"/>
    <property type="match status" value="1"/>
</dbReference>
<dbReference type="Proteomes" id="UP001055868">
    <property type="component" value="Chromosome"/>
</dbReference>
<dbReference type="SUPFAM" id="SSF51161">
    <property type="entry name" value="Trimeric LpxA-like enzymes"/>
    <property type="match status" value="1"/>
</dbReference>
<protein>
    <recommendedName>
        <fullName evidence="4">UDP-3-O-(3-hydroxymyristoyl)glucosamine N-acyltransferase</fullName>
    </recommendedName>
</protein>
<evidence type="ECO:0000313" key="2">
    <source>
        <dbReference type="EMBL" id="UQN30544.1"/>
    </source>
</evidence>